<gene>
    <name evidence="19 21" type="primary">murB</name>
    <name evidence="21" type="ORF">TTHT_1633</name>
</gene>
<accession>A0A7R6SYZ8</accession>
<evidence type="ECO:0000256" key="7">
    <source>
        <dbReference type="ARBA" id="ARBA00022490"/>
    </source>
</evidence>
<keyword evidence="8 19" id="KW-0132">Cell division</keyword>
<dbReference type="Gene3D" id="3.30.43.10">
    <property type="entry name" value="Uridine Diphospho-n-acetylenolpyruvylglucosamine Reductase, domain 2"/>
    <property type="match status" value="1"/>
</dbReference>
<evidence type="ECO:0000256" key="19">
    <source>
        <dbReference type="HAMAP-Rule" id="MF_00037"/>
    </source>
</evidence>
<keyword evidence="7 19" id="KW-0963">Cytoplasm</keyword>
<dbReference type="RefSeq" id="WP_201327419.1">
    <property type="nucleotide sequence ID" value="NZ_AP017470.1"/>
</dbReference>
<reference evidence="21 22" key="1">
    <citation type="journal article" date="2012" name="Extremophiles">
        <title>Thermotomaculum hydrothermale gen. nov., sp. nov., a novel heterotrophic thermophile within the phylum Acidobacteria from a deep-sea hydrothermal vent chimney in the Southern Okinawa Trough.</title>
        <authorList>
            <person name="Izumi H."/>
            <person name="Nunoura T."/>
            <person name="Miyazaki M."/>
            <person name="Mino S."/>
            <person name="Toki T."/>
            <person name="Takai K."/>
            <person name="Sako Y."/>
            <person name="Sawabe T."/>
            <person name="Nakagawa S."/>
        </authorList>
    </citation>
    <scope>NUCLEOTIDE SEQUENCE [LARGE SCALE GENOMIC DNA]</scope>
    <source>
        <strain evidence="21 22">AC55</strain>
    </source>
</reference>
<dbReference type="GO" id="GO:0008360">
    <property type="term" value="P:regulation of cell shape"/>
    <property type="evidence" value="ECO:0007669"/>
    <property type="project" value="UniProtKB-KW"/>
</dbReference>
<dbReference type="PANTHER" id="PTHR21071">
    <property type="entry name" value="UDP-N-ACETYLENOLPYRUVOYLGLUCOSAMINE REDUCTASE"/>
    <property type="match status" value="1"/>
</dbReference>
<keyword evidence="12 19" id="KW-0133">Cell shape</keyword>
<comment type="similarity">
    <text evidence="19">Belongs to the MurB family.</text>
</comment>
<dbReference type="EMBL" id="AP017470">
    <property type="protein sequence ID" value="BBB33121.1"/>
    <property type="molecule type" value="Genomic_DNA"/>
</dbReference>
<feature type="active site" evidence="19">
    <location>
        <position position="177"/>
    </location>
</feature>
<dbReference type="Gene3D" id="3.30.465.10">
    <property type="match status" value="1"/>
</dbReference>
<dbReference type="PANTHER" id="PTHR21071:SF4">
    <property type="entry name" value="UDP-N-ACETYLENOLPYRUVOYLGLUCOSAMINE REDUCTASE"/>
    <property type="match status" value="1"/>
</dbReference>
<dbReference type="Gene3D" id="3.90.78.10">
    <property type="entry name" value="UDP-N-acetylenolpyruvoylglucosamine reductase, C-terminal domain"/>
    <property type="match status" value="1"/>
</dbReference>
<dbReference type="NCBIfam" id="TIGR00179">
    <property type="entry name" value="murB"/>
    <property type="match status" value="1"/>
</dbReference>
<comment type="catalytic activity">
    <reaction evidence="18 19">
        <text>UDP-N-acetyl-alpha-D-muramate + NADP(+) = UDP-N-acetyl-3-O-(1-carboxyvinyl)-alpha-D-glucosamine + NADPH + H(+)</text>
        <dbReference type="Rhea" id="RHEA:12248"/>
        <dbReference type="ChEBI" id="CHEBI:15378"/>
        <dbReference type="ChEBI" id="CHEBI:57783"/>
        <dbReference type="ChEBI" id="CHEBI:58349"/>
        <dbReference type="ChEBI" id="CHEBI:68483"/>
        <dbReference type="ChEBI" id="CHEBI:70757"/>
        <dbReference type="EC" id="1.3.1.98"/>
    </reaction>
</comment>
<dbReference type="HAMAP" id="MF_00037">
    <property type="entry name" value="MurB"/>
    <property type="match status" value="1"/>
</dbReference>
<evidence type="ECO:0000256" key="16">
    <source>
        <dbReference type="ARBA" id="ARBA00023316"/>
    </source>
</evidence>
<keyword evidence="9 19" id="KW-0285">Flavoprotein</keyword>
<evidence type="ECO:0000256" key="1">
    <source>
        <dbReference type="ARBA" id="ARBA00001974"/>
    </source>
</evidence>
<evidence type="ECO:0000256" key="10">
    <source>
        <dbReference type="ARBA" id="ARBA00022827"/>
    </source>
</evidence>
<dbReference type="InterPro" id="IPR003170">
    <property type="entry name" value="MurB"/>
</dbReference>
<evidence type="ECO:0000256" key="6">
    <source>
        <dbReference type="ARBA" id="ARBA00015188"/>
    </source>
</evidence>
<dbReference type="InterPro" id="IPR016169">
    <property type="entry name" value="FAD-bd_PCMH_sub2"/>
</dbReference>
<evidence type="ECO:0000256" key="9">
    <source>
        <dbReference type="ARBA" id="ARBA00022630"/>
    </source>
</evidence>
<evidence type="ECO:0000256" key="3">
    <source>
        <dbReference type="ARBA" id="ARBA00004496"/>
    </source>
</evidence>
<evidence type="ECO:0000256" key="12">
    <source>
        <dbReference type="ARBA" id="ARBA00022960"/>
    </source>
</evidence>
<dbReference type="InterPro" id="IPR036318">
    <property type="entry name" value="FAD-bd_PCMH-like_sf"/>
</dbReference>
<comment type="subcellular location">
    <subcellularLocation>
        <location evidence="3 19">Cytoplasm</location>
    </subcellularLocation>
</comment>
<dbReference type="InterPro" id="IPR016166">
    <property type="entry name" value="FAD-bd_PCMH"/>
</dbReference>
<comment type="cofactor">
    <cofactor evidence="1 19">
        <name>FAD</name>
        <dbReference type="ChEBI" id="CHEBI:57692"/>
    </cofactor>
</comment>
<evidence type="ECO:0000313" key="22">
    <source>
        <dbReference type="Proteomes" id="UP000595564"/>
    </source>
</evidence>
<dbReference type="AlphaFoldDB" id="A0A7R6SYZ8"/>
<dbReference type="NCBIfam" id="NF010480">
    <property type="entry name" value="PRK13905.1"/>
    <property type="match status" value="1"/>
</dbReference>
<dbReference type="KEGG" id="thyd:TTHT_1633"/>
<keyword evidence="10 19" id="KW-0274">FAD</keyword>
<evidence type="ECO:0000256" key="11">
    <source>
        <dbReference type="ARBA" id="ARBA00022857"/>
    </source>
</evidence>
<dbReference type="InterPro" id="IPR016167">
    <property type="entry name" value="FAD-bd_PCMH_sub1"/>
</dbReference>
<dbReference type="Proteomes" id="UP000595564">
    <property type="component" value="Chromosome"/>
</dbReference>
<protein>
    <recommendedName>
        <fullName evidence="6 19">UDP-N-acetylenolpyruvoylglucosamine reductase</fullName>
        <ecNumber evidence="5 19">1.3.1.98</ecNumber>
    </recommendedName>
    <alternativeName>
        <fullName evidence="17 19">UDP-N-acetylmuramate dehydrogenase</fullName>
    </alternativeName>
</protein>
<evidence type="ECO:0000313" key="21">
    <source>
        <dbReference type="EMBL" id="BBB33121.1"/>
    </source>
</evidence>
<dbReference type="InterPro" id="IPR036635">
    <property type="entry name" value="MurB_C_sf"/>
</dbReference>
<evidence type="ECO:0000259" key="20">
    <source>
        <dbReference type="PROSITE" id="PS51387"/>
    </source>
</evidence>
<sequence length="292" mass="32731">MNRTVRKRLIDFFNFKNIEFFEDFSLKEFTSYKTGGKTEFVVFPDSTEKLKQAFLFAKKLNIHFYILGGGANVIVSDTGVKGIVCITKKLNKISFKEGKIFAEAGVSLEKLADFACGKGISGFEFAYNIPGSVGGAIIMNAGNNYGEFANIICKVRAMGRDGRVFVFRKNLCEFGYRNSIFKRKRFIVLDAVFKGSRSEKAQILSLMKKIKEEREKKFPLEYPNAGSVFKRPKGYYAGKLIEDSGCGGLRVGDAMVSEKHKGFIVNLGNATSQDIKDLISLVQKKGLRKIWC</sequence>
<dbReference type="GO" id="GO:0071555">
    <property type="term" value="P:cell wall organization"/>
    <property type="evidence" value="ECO:0007669"/>
    <property type="project" value="UniProtKB-KW"/>
</dbReference>
<dbReference type="SUPFAM" id="SSF56176">
    <property type="entry name" value="FAD-binding/transporter-associated domain-like"/>
    <property type="match status" value="1"/>
</dbReference>
<dbReference type="SUPFAM" id="SSF56194">
    <property type="entry name" value="Uridine diphospho-N-Acetylenolpyruvylglucosamine reductase, MurB, C-terminal domain"/>
    <property type="match status" value="1"/>
</dbReference>
<evidence type="ECO:0000256" key="17">
    <source>
        <dbReference type="ARBA" id="ARBA00031026"/>
    </source>
</evidence>
<evidence type="ECO:0000256" key="13">
    <source>
        <dbReference type="ARBA" id="ARBA00022984"/>
    </source>
</evidence>
<evidence type="ECO:0000256" key="8">
    <source>
        <dbReference type="ARBA" id="ARBA00022618"/>
    </source>
</evidence>
<evidence type="ECO:0000256" key="5">
    <source>
        <dbReference type="ARBA" id="ARBA00012518"/>
    </source>
</evidence>
<dbReference type="Pfam" id="PF02873">
    <property type="entry name" value="MurB_C"/>
    <property type="match status" value="1"/>
</dbReference>
<keyword evidence="14 19" id="KW-0560">Oxidoreductase</keyword>
<keyword evidence="16 19" id="KW-0961">Cell wall biogenesis/degradation</keyword>
<comment type="pathway">
    <text evidence="4 19">Cell wall biogenesis; peptidoglycan biosynthesis.</text>
</comment>
<evidence type="ECO:0000256" key="14">
    <source>
        <dbReference type="ARBA" id="ARBA00023002"/>
    </source>
</evidence>
<keyword evidence="15 19" id="KW-0131">Cell cycle</keyword>
<keyword evidence="22" id="KW-1185">Reference proteome</keyword>
<dbReference type="Pfam" id="PF01565">
    <property type="entry name" value="FAD_binding_4"/>
    <property type="match status" value="1"/>
</dbReference>
<keyword evidence="11 19" id="KW-0521">NADP</keyword>
<dbReference type="GO" id="GO:0008762">
    <property type="term" value="F:UDP-N-acetylmuramate dehydrogenase activity"/>
    <property type="evidence" value="ECO:0007669"/>
    <property type="project" value="UniProtKB-UniRule"/>
</dbReference>
<evidence type="ECO:0000256" key="18">
    <source>
        <dbReference type="ARBA" id="ARBA00048914"/>
    </source>
</evidence>
<proteinExistence type="inferred from homology"/>
<dbReference type="GO" id="GO:0071949">
    <property type="term" value="F:FAD binding"/>
    <property type="evidence" value="ECO:0007669"/>
    <property type="project" value="InterPro"/>
</dbReference>
<dbReference type="InterPro" id="IPR011601">
    <property type="entry name" value="MurB_C"/>
</dbReference>
<organism evidence="21 22">
    <name type="scientific">Thermotomaculum hydrothermale</name>
    <dbReference type="NCBI Taxonomy" id="981385"/>
    <lineage>
        <taxon>Bacteria</taxon>
        <taxon>Pseudomonadati</taxon>
        <taxon>Acidobacteriota</taxon>
        <taxon>Holophagae</taxon>
        <taxon>Thermotomaculales</taxon>
        <taxon>Thermotomaculaceae</taxon>
        <taxon>Thermotomaculum</taxon>
    </lineage>
</organism>
<dbReference type="EC" id="1.3.1.98" evidence="5 19"/>
<feature type="domain" description="FAD-binding PCMH-type" evidence="20">
    <location>
        <begin position="33"/>
        <end position="213"/>
    </location>
</feature>
<dbReference type="GO" id="GO:0005829">
    <property type="term" value="C:cytosol"/>
    <property type="evidence" value="ECO:0007669"/>
    <property type="project" value="TreeGrafter"/>
</dbReference>
<name>A0A7R6SYZ8_9BACT</name>
<dbReference type="UniPathway" id="UPA00219"/>
<evidence type="ECO:0000256" key="4">
    <source>
        <dbReference type="ARBA" id="ARBA00004752"/>
    </source>
</evidence>
<comment type="caution">
    <text evidence="19">Lacks conserved residue(s) required for the propagation of feature annotation.</text>
</comment>
<dbReference type="PROSITE" id="PS51387">
    <property type="entry name" value="FAD_PCMH"/>
    <property type="match status" value="1"/>
</dbReference>
<feature type="active site" description="Proton donor" evidence="19">
    <location>
        <position position="227"/>
    </location>
</feature>
<evidence type="ECO:0000256" key="15">
    <source>
        <dbReference type="ARBA" id="ARBA00023306"/>
    </source>
</evidence>
<evidence type="ECO:0000256" key="2">
    <source>
        <dbReference type="ARBA" id="ARBA00003921"/>
    </source>
</evidence>
<dbReference type="GO" id="GO:0051301">
    <property type="term" value="P:cell division"/>
    <property type="evidence" value="ECO:0007669"/>
    <property type="project" value="UniProtKB-KW"/>
</dbReference>
<dbReference type="GO" id="GO:0009252">
    <property type="term" value="P:peptidoglycan biosynthetic process"/>
    <property type="evidence" value="ECO:0007669"/>
    <property type="project" value="UniProtKB-UniRule"/>
</dbReference>
<keyword evidence="13 19" id="KW-0573">Peptidoglycan synthesis</keyword>
<dbReference type="InterPro" id="IPR006094">
    <property type="entry name" value="Oxid_FAD_bind_N"/>
</dbReference>
<comment type="function">
    <text evidence="2 19">Cell wall formation.</text>
</comment>